<accession>A0A2M9HPL5</accession>
<evidence type="ECO:0000313" key="1">
    <source>
        <dbReference type="EMBL" id="PJM78719.1"/>
    </source>
</evidence>
<proteinExistence type="predicted"/>
<name>A0A2M9HPL5_9BIFI</name>
<dbReference type="AlphaFoldDB" id="A0A2M9HPL5"/>
<evidence type="ECO:0008006" key="3">
    <source>
        <dbReference type="Google" id="ProtNLM"/>
    </source>
</evidence>
<gene>
    <name evidence="1" type="ORF">CUU80_07905</name>
</gene>
<organism evidence="1 2">
    <name type="scientific">Bifidobacterium scaligerum</name>
    <dbReference type="NCBI Taxonomy" id="2052656"/>
    <lineage>
        <taxon>Bacteria</taxon>
        <taxon>Bacillati</taxon>
        <taxon>Actinomycetota</taxon>
        <taxon>Actinomycetes</taxon>
        <taxon>Bifidobacteriales</taxon>
        <taxon>Bifidobacteriaceae</taxon>
        <taxon>Bifidobacterium</taxon>
    </lineage>
</organism>
<protein>
    <recommendedName>
        <fullName evidence="3">Peptidase S24/S26A/S26B/S26C domain-containing protein</fullName>
    </recommendedName>
</protein>
<dbReference type="OrthoDB" id="3191897at2"/>
<keyword evidence="2" id="KW-1185">Reference proteome</keyword>
<reference evidence="1 2" key="1">
    <citation type="submission" date="2017-11" db="EMBL/GenBank/DDBJ databases">
        <title>Draft genome sequences of strains TRE 1, TRE D, TRE H and TRI 7, isolated from tamarins, belonging to four potential novel Bifidobacterium species.</title>
        <authorList>
            <person name="Mattarelli P."/>
            <person name="Modesto M."/>
            <person name="Bonetti A."/>
            <person name="Puglisi E."/>
            <person name="Morelli L."/>
        </authorList>
    </citation>
    <scope>NUCLEOTIDE SEQUENCE [LARGE SCALE GENOMIC DNA]</scope>
    <source>
        <strain evidence="2">TRED</strain>
    </source>
</reference>
<dbReference type="EMBL" id="PGLQ01000005">
    <property type="protein sequence ID" value="PJM78719.1"/>
    <property type="molecule type" value="Genomic_DNA"/>
</dbReference>
<evidence type="ECO:0000313" key="2">
    <source>
        <dbReference type="Proteomes" id="UP000228755"/>
    </source>
</evidence>
<sequence>MDSSFSSSVENVEQVLNNEKILVSTTAGVSMWPMLYNRRDTIIVGQLAAVHPDNLLHKYDVALYRRGDSYVLHRVVGIRHTEQGILYLIRGDNTYTNEYVYPAQIIGILVGCYRKNKKININGIGYRLYTRVWVWSYPLRFIYKKLRLYLSSLL</sequence>
<dbReference type="SUPFAM" id="SSF51306">
    <property type="entry name" value="LexA/Signal peptidase"/>
    <property type="match status" value="1"/>
</dbReference>
<comment type="caution">
    <text evidence="1">The sequence shown here is derived from an EMBL/GenBank/DDBJ whole genome shotgun (WGS) entry which is preliminary data.</text>
</comment>
<dbReference type="InterPro" id="IPR036286">
    <property type="entry name" value="LexA/Signal_pep-like_sf"/>
</dbReference>
<dbReference type="Proteomes" id="UP000228755">
    <property type="component" value="Unassembled WGS sequence"/>
</dbReference>